<gene>
    <name evidence="2" type="ORF">M422DRAFT_266548</name>
</gene>
<keyword evidence="1" id="KW-0812">Transmembrane</keyword>
<keyword evidence="1" id="KW-0472">Membrane</keyword>
<dbReference type="AlphaFoldDB" id="A0A0C9TP34"/>
<dbReference type="EMBL" id="KN837237">
    <property type="protein sequence ID" value="KIJ31793.1"/>
    <property type="molecule type" value="Genomic_DNA"/>
</dbReference>
<keyword evidence="1" id="KW-1133">Transmembrane helix</keyword>
<proteinExistence type="predicted"/>
<protein>
    <submittedName>
        <fullName evidence="2">Uncharacterized protein</fullName>
    </submittedName>
</protein>
<dbReference type="Proteomes" id="UP000054279">
    <property type="component" value="Unassembled WGS sequence"/>
</dbReference>
<evidence type="ECO:0000313" key="2">
    <source>
        <dbReference type="EMBL" id="KIJ31793.1"/>
    </source>
</evidence>
<keyword evidence="3" id="KW-1185">Reference proteome</keyword>
<accession>A0A0C9TP34</accession>
<sequence length="85" mass="9457">MNCNNNNTSKIFTTEHPELNILNTHLVPLAPKRRTTDKVPARTNNAADSACSSASITGYYRQYRQVLYPHVIAKIATILLALMGK</sequence>
<reference evidence="2 3" key="1">
    <citation type="submission" date="2014-06" db="EMBL/GenBank/DDBJ databases">
        <title>Evolutionary Origins and Diversification of the Mycorrhizal Mutualists.</title>
        <authorList>
            <consortium name="DOE Joint Genome Institute"/>
            <consortium name="Mycorrhizal Genomics Consortium"/>
            <person name="Kohler A."/>
            <person name="Kuo A."/>
            <person name="Nagy L.G."/>
            <person name="Floudas D."/>
            <person name="Copeland A."/>
            <person name="Barry K.W."/>
            <person name="Cichocki N."/>
            <person name="Veneault-Fourrey C."/>
            <person name="LaButti K."/>
            <person name="Lindquist E.A."/>
            <person name="Lipzen A."/>
            <person name="Lundell T."/>
            <person name="Morin E."/>
            <person name="Murat C."/>
            <person name="Riley R."/>
            <person name="Ohm R."/>
            <person name="Sun H."/>
            <person name="Tunlid A."/>
            <person name="Henrissat B."/>
            <person name="Grigoriev I.V."/>
            <person name="Hibbett D.S."/>
            <person name="Martin F."/>
        </authorList>
    </citation>
    <scope>NUCLEOTIDE SEQUENCE [LARGE SCALE GENOMIC DNA]</scope>
    <source>
        <strain evidence="2 3">SS14</strain>
    </source>
</reference>
<evidence type="ECO:0000313" key="3">
    <source>
        <dbReference type="Proteomes" id="UP000054279"/>
    </source>
</evidence>
<organism evidence="2 3">
    <name type="scientific">Sphaerobolus stellatus (strain SS14)</name>
    <dbReference type="NCBI Taxonomy" id="990650"/>
    <lineage>
        <taxon>Eukaryota</taxon>
        <taxon>Fungi</taxon>
        <taxon>Dikarya</taxon>
        <taxon>Basidiomycota</taxon>
        <taxon>Agaricomycotina</taxon>
        <taxon>Agaricomycetes</taxon>
        <taxon>Phallomycetidae</taxon>
        <taxon>Geastrales</taxon>
        <taxon>Sphaerobolaceae</taxon>
        <taxon>Sphaerobolus</taxon>
    </lineage>
</organism>
<feature type="transmembrane region" description="Helical" evidence="1">
    <location>
        <begin position="66"/>
        <end position="84"/>
    </location>
</feature>
<evidence type="ECO:0000256" key="1">
    <source>
        <dbReference type="SAM" id="Phobius"/>
    </source>
</evidence>
<dbReference type="HOGENOM" id="CLU_2514087_0_0_1"/>
<name>A0A0C9TP34_SPHS4</name>